<dbReference type="InterPro" id="IPR029052">
    <property type="entry name" value="Metallo-depent_PP-like"/>
</dbReference>
<reference evidence="2 3" key="1">
    <citation type="submission" date="2015-11" db="EMBL/GenBank/DDBJ databases">
        <title>Exploring the genomic traits of fungus-feeding bacterial genus Collimonas.</title>
        <authorList>
            <person name="Song C."/>
            <person name="Schmidt R."/>
            <person name="de Jager V."/>
            <person name="Krzyzanowska D."/>
            <person name="Jongedijk E."/>
            <person name="Cankar K."/>
            <person name="Beekwilder J."/>
            <person name="van Veen A."/>
            <person name="de Boer W."/>
            <person name="van Veen J.A."/>
            <person name="Garbeva P."/>
        </authorList>
    </citation>
    <scope>NUCLEOTIDE SEQUENCE [LARGE SCALE GENOMIC DNA]</scope>
    <source>
        <strain evidence="2 3">Ter6</strain>
    </source>
</reference>
<sequence length="253" mass="28257">MKISLISDLHLSVHPMPAPETDADVVVLAGDIWRPAEAMQWARQFSVPTIFVAGNHEFYGNDLVSTMRDLRNAALGSQVHILQKQALLLGGVRFLGCTLWTDFRFFSSPEQREAGLKQATELVRDFSRIRVSPDFPDTFTPAVSQMLFDDTVSWLEQQFAQPHDGPTVVISHHAPDQRSVNERFAGSALNACFASDLEQRILAWQPAFWLHGHMHDSSDYRIGATRVLCNPRGYARGGNAENASFDPCLTFSV</sequence>
<protein>
    <submittedName>
        <fullName evidence="2">Calcineurin-like phosphoesterase superfamily domain protein</fullName>
    </submittedName>
</protein>
<dbReference type="PATRIC" id="fig|158899.10.peg.3888"/>
<name>A0A127PFF3_9BURK</name>
<dbReference type="OrthoDB" id="356681at2"/>
<dbReference type="EMBL" id="CP013232">
    <property type="protein sequence ID" value="AMO96536.1"/>
    <property type="molecule type" value="Genomic_DNA"/>
</dbReference>
<gene>
    <name evidence="2" type="ORF">CFter6_3919</name>
</gene>
<organism evidence="2">
    <name type="scientific">Collimonas fungivorans</name>
    <dbReference type="NCBI Taxonomy" id="158899"/>
    <lineage>
        <taxon>Bacteria</taxon>
        <taxon>Pseudomonadati</taxon>
        <taxon>Pseudomonadota</taxon>
        <taxon>Betaproteobacteria</taxon>
        <taxon>Burkholderiales</taxon>
        <taxon>Oxalobacteraceae</taxon>
        <taxon>Collimonas</taxon>
    </lineage>
</organism>
<dbReference type="Proteomes" id="UP000072421">
    <property type="component" value="Chromosome"/>
</dbReference>
<feature type="domain" description="Calcineurin-like phosphoesterase" evidence="1">
    <location>
        <begin position="2"/>
        <end position="216"/>
    </location>
</feature>
<dbReference type="AlphaFoldDB" id="A0A127PFF3"/>
<dbReference type="Gene3D" id="3.60.21.10">
    <property type="match status" value="2"/>
</dbReference>
<dbReference type="Pfam" id="PF00149">
    <property type="entry name" value="Metallophos"/>
    <property type="match status" value="1"/>
</dbReference>
<evidence type="ECO:0000313" key="2">
    <source>
        <dbReference type="EMBL" id="AMO96536.1"/>
    </source>
</evidence>
<dbReference type="SUPFAM" id="SSF56300">
    <property type="entry name" value="Metallo-dependent phosphatases"/>
    <property type="match status" value="1"/>
</dbReference>
<dbReference type="RefSeq" id="WP_061541087.1">
    <property type="nucleotide sequence ID" value="NZ_CP013232.1"/>
</dbReference>
<dbReference type="PANTHER" id="PTHR37844:SF2">
    <property type="entry name" value="SER_THR PROTEIN PHOSPHATASE SUPERFAMILY (AFU_ORTHOLOGUE AFUA_1G14840)"/>
    <property type="match status" value="1"/>
</dbReference>
<accession>A0A127PFF3</accession>
<dbReference type="InterPro" id="IPR004843">
    <property type="entry name" value="Calcineurin-like_PHP"/>
</dbReference>
<proteinExistence type="predicted"/>
<dbReference type="GO" id="GO:0016787">
    <property type="term" value="F:hydrolase activity"/>
    <property type="evidence" value="ECO:0007669"/>
    <property type="project" value="InterPro"/>
</dbReference>
<evidence type="ECO:0000259" key="1">
    <source>
        <dbReference type="Pfam" id="PF00149"/>
    </source>
</evidence>
<dbReference type="PANTHER" id="PTHR37844">
    <property type="entry name" value="SER/THR PROTEIN PHOSPHATASE SUPERFAMILY (AFU_ORTHOLOGUE AFUA_1G14840)"/>
    <property type="match status" value="1"/>
</dbReference>
<evidence type="ECO:0000313" key="3">
    <source>
        <dbReference type="Proteomes" id="UP000072421"/>
    </source>
</evidence>